<reference evidence="16 17" key="1">
    <citation type="journal article" date="2016" name="Proc. Natl. Acad. Sci. U.S.A.">
        <title>Comparative genomics of biotechnologically important yeasts.</title>
        <authorList>
            <person name="Riley R."/>
            <person name="Haridas S."/>
            <person name="Wolfe K.H."/>
            <person name="Lopes M.R."/>
            <person name="Hittinger C.T."/>
            <person name="Goeker M."/>
            <person name="Salamov A.A."/>
            <person name="Wisecaver J.H."/>
            <person name="Long T.M."/>
            <person name="Calvey C.H."/>
            <person name="Aerts A.L."/>
            <person name="Barry K.W."/>
            <person name="Choi C."/>
            <person name="Clum A."/>
            <person name="Coughlan A.Y."/>
            <person name="Deshpande S."/>
            <person name="Douglass A.P."/>
            <person name="Hanson S.J."/>
            <person name="Klenk H.-P."/>
            <person name="LaButti K.M."/>
            <person name="Lapidus A."/>
            <person name="Lindquist E.A."/>
            <person name="Lipzen A.M."/>
            <person name="Meier-Kolthoff J.P."/>
            <person name="Ohm R.A."/>
            <person name="Otillar R.P."/>
            <person name="Pangilinan J.L."/>
            <person name="Peng Y."/>
            <person name="Rokas A."/>
            <person name="Rosa C.A."/>
            <person name="Scheuner C."/>
            <person name="Sibirny A.A."/>
            <person name="Slot J.C."/>
            <person name="Stielow J.B."/>
            <person name="Sun H."/>
            <person name="Kurtzman C.P."/>
            <person name="Blackwell M."/>
            <person name="Grigoriev I.V."/>
            <person name="Jeffries T.W."/>
        </authorList>
    </citation>
    <scope>NUCLEOTIDE SEQUENCE [LARGE SCALE GENOMIC DNA]</scope>
    <source>
        <strain evidence="16 17">NRRL Y-2026</strain>
    </source>
</reference>
<dbReference type="RefSeq" id="XP_019016490.1">
    <property type="nucleotide sequence ID" value="XM_019161776.1"/>
</dbReference>
<gene>
    <name evidence="16" type="ORF">PICMEDRAFT_17848</name>
</gene>
<evidence type="ECO:0000256" key="5">
    <source>
        <dbReference type="ARBA" id="ARBA00022827"/>
    </source>
</evidence>
<evidence type="ECO:0000256" key="1">
    <source>
        <dbReference type="ARBA" id="ARBA00004141"/>
    </source>
</evidence>
<evidence type="ECO:0000313" key="17">
    <source>
        <dbReference type="Proteomes" id="UP000094455"/>
    </source>
</evidence>
<evidence type="ECO:0000256" key="11">
    <source>
        <dbReference type="SAM" id="Phobius"/>
    </source>
</evidence>
<evidence type="ECO:0008006" key="18">
    <source>
        <dbReference type="Google" id="ProtNLM"/>
    </source>
</evidence>
<feature type="transmembrane region" description="Helical" evidence="11">
    <location>
        <begin position="259"/>
        <end position="281"/>
    </location>
</feature>
<dbReference type="InterPro" id="IPR051410">
    <property type="entry name" value="Ferric/Cupric_Reductase"/>
</dbReference>
<feature type="chain" id="PRO_5009133361" description="FAD-binding FR-type domain-containing protein" evidence="12">
    <location>
        <begin position="22"/>
        <end position="682"/>
    </location>
</feature>
<keyword evidence="8" id="KW-0560">Oxidoreductase</keyword>
<dbReference type="GO" id="GO:0015677">
    <property type="term" value="P:copper ion import"/>
    <property type="evidence" value="ECO:0007669"/>
    <property type="project" value="TreeGrafter"/>
</dbReference>
<evidence type="ECO:0000256" key="8">
    <source>
        <dbReference type="ARBA" id="ARBA00023002"/>
    </source>
</evidence>
<dbReference type="PANTHER" id="PTHR32361">
    <property type="entry name" value="FERRIC/CUPRIC REDUCTASE TRANSMEMBRANE COMPONENT"/>
    <property type="match status" value="1"/>
</dbReference>
<keyword evidence="6" id="KW-0249">Electron transport</keyword>
<accession>A0A1E3NGW4</accession>
<feature type="domain" description="Ferric reductase NAD binding" evidence="15">
    <location>
        <begin position="520"/>
        <end position="661"/>
    </location>
</feature>
<dbReference type="PANTHER" id="PTHR32361:SF9">
    <property type="entry name" value="FERRIC REDUCTASE TRANSMEMBRANE COMPONENT 3-RELATED"/>
    <property type="match status" value="1"/>
</dbReference>
<dbReference type="InterPro" id="IPR013121">
    <property type="entry name" value="Fe_red_NAD-bd_6"/>
</dbReference>
<feature type="signal peptide" evidence="12">
    <location>
        <begin position="1"/>
        <end position="21"/>
    </location>
</feature>
<evidence type="ECO:0000259" key="13">
    <source>
        <dbReference type="Pfam" id="PF01794"/>
    </source>
</evidence>
<evidence type="ECO:0000256" key="4">
    <source>
        <dbReference type="ARBA" id="ARBA00022692"/>
    </source>
</evidence>
<keyword evidence="2" id="KW-0813">Transport</keyword>
<feature type="transmembrane region" description="Helical" evidence="11">
    <location>
        <begin position="363"/>
        <end position="382"/>
    </location>
</feature>
<evidence type="ECO:0000256" key="12">
    <source>
        <dbReference type="SAM" id="SignalP"/>
    </source>
</evidence>
<keyword evidence="17" id="KW-1185">Reference proteome</keyword>
<keyword evidence="12" id="KW-0732">Signal</keyword>
<dbReference type="Pfam" id="PF08022">
    <property type="entry name" value="FAD_binding_8"/>
    <property type="match status" value="1"/>
</dbReference>
<evidence type="ECO:0000256" key="3">
    <source>
        <dbReference type="ARBA" id="ARBA00022630"/>
    </source>
</evidence>
<dbReference type="InterPro" id="IPR013130">
    <property type="entry name" value="Fe3_Rdtase_TM_dom"/>
</dbReference>
<dbReference type="SFLD" id="SFLDG01168">
    <property type="entry name" value="Ferric_reductase_subgroup_(FRE"/>
    <property type="match status" value="1"/>
</dbReference>
<keyword evidence="3" id="KW-0285">Flavoprotein</keyword>
<dbReference type="AlphaFoldDB" id="A0A1E3NGW4"/>
<evidence type="ECO:0000313" key="16">
    <source>
        <dbReference type="EMBL" id="ODQ45377.1"/>
    </source>
</evidence>
<dbReference type="EMBL" id="KV454005">
    <property type="protein sequence ID" value="ODQ45377.1"/>
    <property type="molecule type" value="Genomic_DNA"/>
</dbReference>
<dbReference type="STRING" id="763406.A0A1E3NGW4"/>
<feature type="transmembrane region" description="Helical" evidence="11">
    <location>
        <begin position="159"/>
        <end position="180"/>
    </location>
</feature>
<keyword evidence="4 11" id="KW-0812">Transmembrane</keyword>
<keyword evidence="9" id="KW-0406">Ion transport</keyword>
<sequence length="682" mass="77795">MFVDMRLVAFALILQFNLIAAELLGTTFRRGSGISELNTCRVGVAELTFDYKMLGKSSYSKYWDAPCGYPPSTGSFLLCSYVISGNDSSIQPKLFKLFTERCNDYSSYDYPISYYEEQFKNATQNYVPLSQLNASLPIYSATLPNMKLLQKSYMDASTWFAVAVCGYFLLLIIISAVYNFSRRYGFTKRMNGSKVSKLFQKYLIFPTLLPNGKFSQTYGYSFFTMLFPNRIQFVTDLFLFGLQVAFYCAPYKYTIKGYWVVYVGYRSGIMSLGKIPLLVLFAGRNNFLLWITGWSYSTFLHFHKVVAAWMFIDALIHSVAYTIDYVGYYVSSLHYTYFACGVAATVLAGVLCLHSLHFFRRGFYEYFLAIHVVLAICFIAMVWHHCNVLGWMEWLVAACCVWFFDRLVRVIRMFAFGYQTSTITVVGDQLMKVEVPKPDWWSHAPGTYGFIYFAGIIFWENHPFTVVVENGKICAYIRVKMGVTSRIWNKLVKNNNRMNWRICIEGPYGGALAPMLKKYDDALFLAGGSGAPGILESATKATNGKLVWVAQNISFVTAYQTLITNISIPIDIYITRETSANRTFLKKEFLSDSEPDSQSTDGSDKEIGYKETENDVSQIHVRYCRPDISQIIDAEVRASAAKNVGIIACGPPVMMDNIRHVITDHVTDWNKSIDFFDEFQIW</sequence>
<dbReference type="Gene3D" id="3.40.50.80">
    <property type="entry name" value="Nucleotide-binding domain of ferredoxin-NADP reductase (FNR) module"/>
    <property type="match status" value="1"/>
</dbReference>
<evidence type="ECO:0000259" key="15">
    <source>
        <dbReference type="Pfam" id="PF08030"/>
    </source>
</evidence>
<dbReference type="InterPro" id="IPR039261">
    <property type="entry name" value="FNR_nucleotide-bd"/>
</dbReference>
<protein>
    <recommendedName>
        <fullName evidence="18">FAD-binding FR-type domain-containing protein</fullName>
    </recommendedName>
</protein>
<evidence type="ECO:0000259" key="14">
    <source>
        <dbReference type="Pfam" id="PF08022"/>
    </source>
</evidence>
<organism evidence="16 17">
    <name type="scientific">Pichia membranifaciens NRRL Y-2026</name>
    <dbReference type="NCBI Taxonomy" id="763406"/>
    <lineage>
        <taxon>Eukaryota</taxon>
        <taxon>Fungi</taxon>
        <taxon>Dikarya</taxon>
        <taxon>Ascomycota</taxon>
        <taxon>Saccharomycotina</taxon>
        <taxon>Pichiomycetes</taxon>
        <taxon>Pichiales</taxon>
        <taxon>Pichiaceae</taxon>
        <taxon>Pichia</taxon>
    </lineage>
</organism>
<dbReference type="Proteomes" id="UP000094455">
    <property type="component" value="Unassembled WGS sequence"/>
</dbReference>
<evidence type="ECO:0000256" key="9">
    <source>
        <dbReference type="ARBA" id="ARBA00023065"/>
    </source>
</evidence>
<dbReference type="OrthoDB" id="167398at2759"/>
<name>A0A1E3NGW4_9ASCO</name>
<dbReference type="GO" id="GO:0006879">
    <property type="term" value="P:intracellular iron ion homeostasis"/>
    <property type="evidence" value="ECO:0007669"/>
    <property type="project" value="TreeGrafter"/>
</dbReference>
<evidence type="ECO:0000256" key="6">
    <source>
        <dbReference type="ARBA" id="ARBA00022982"/>
    </source>
</evidence>
<dbReference type="GO" id="GO:0005886">
    <property type="term" value="C:plasma membrane"/>
    <property type="evidence" value="ECO:0007669"/>
    <property type="project" value="TreeGrafter"/>
</dbReference>
<feature type="transmembrane region" description="Helical" evidence="11">
    <location>
        <begin position="335"/>
        <end position="356"/>
    </location>
</feature>
<dbReference type="SFLD" id="SFLDS00052">
    <property type="entry name" value="Ferric_Reductase_Domain"/>
    <property type="match status" value="1"/>
</dbReference>
<dbReference type="SUPFAM" id="SSF52343">
    <property type="entry name" value="Ferredoxin reductase-like, C-terminal NADP-linked domain"/>
    <property type="match status" value="1"/>
</dbReference>
<feature type="domain" description="Ferric oxidoreductase" evidence="13">
    <location>
        <begin position="267"/>
        <end position="382"/>
    </location>
</feature>
<dbReference type="Pfam" id="PF01794">
    <property type="entry name" value="Ferric_reduct"/>
    <property type="match status" value="1"/>
</dbReference>
<proteinExistence type="predicted"/>
<dbReference type="Pfam" id="PF08030">
    <property type="entry name" value="NAD_binding_6"/>
    <property type="match status" value="1"/>
</dbReference>
<dbReference type="GeneID" id="30178463"/>
<feature type="transmembrane region" description="Helical" evidence="11">
    <location>
        <begin position="233"/>
        <end position="253"/>
    </location>
</feature>
<feature type="domain" description="FAD-binding 8" evidence="14">
    <location>
        <begin position="417"/>
        <end position="509"/>
    </location>
</feature>
<keyword evidence="5" id="KW-0274">FAD</keyword>
<keyword evidence="7 11" id="KW-1133">Transmembrane helix</keyword>
<keyword evidence="10 11" id="KW-0472">Membrane</keyword>
<dbReference type="InterPro" id="IPR013112">
    <property type="entry name" value="FAD-bd_8"/>
</dbReference>
<dbReference type="GO" id="GO:0006826">
    <property type="term" value="P:iron ion transport"/>
    <property type="evidence" value="ECO:0007669"/>
    <property type="project" value="TreeGrafter"/>
</dbReference>
<comment type="subcellular location">
    <subcellularLocation>
        <location evidence="1">Membrane</location>
        <topology evidence="1">Multi-pass membrane protein</topology>
    </subcellularLocation>
</comment>
<evidence type="ECO:0000256" key="7">
    <source>
        <dbReference type="ARBA" id="ARBA00022989"/>
    </source>
</evidence>
<dbReference type="CDD" id="cd06186">
    <property type="entry name" value="NOX_Duox_like_FAD_NADP"/>
    <property type="match status" value="1"/>
</dbReference>
<evidence type="ECO:0000256" key="10">
    <source>
        <dbReference type="ARBA" id="ARBA00023136"/>
    </source>
</evidence>
<dbReference type="GO" id="GO:0000293">
    <property type="term" value="F:ferric-chelate reductase activity"/>
    <property type="evidence" value="ECO:0007669"/>
    <property type="project" value="UniProtKB-ARBA"/>
</dbReference>
<evidence type="ECO:0000256" key="2">
    <source>
        <dbReference type="ARBA" id="ARBA00022448"/>
    </source>
</evidence>